<dbReference type="AlphaFoldDB" id="B3RLE0"/>
<evidence type="ECO:0000313" key="1">
    <source>
        <dbReference type="EMBL" id="EDV29526.1"/>
    </source>
</evidence>
<sequence length="227" mass="26055">MYAARSPCRSSSEEELPSHSCNKLKSIKTSESNYSSIVQFSVMLIRTFDDRSALKASTKGTSSKLDLADEGRKDLMKGRNALVLHCGQGCHSKSRHWRRCDIISYCEEYRMEPYLGHTAMNHSISRGRAAYDSREFLDYIYRKYDPRWTSNGQQHLALSEFTRLLKDAGLNQNNDTTISYSDQNLTLFRQHLILEATGHYDNITERYGYAANCREYLDSCTVALTNE</sequence>
<evidence type="ECO:0000313" key="2">
    <source>
        <dbReference type="Proteomes" id="UP000009022"/>
    </source>
</evidence>
<gene>
    <name evidence="1" type="ORF">TRIADDRAFT_51973</name>
</gene>
<organism evidence="1 2">
    <name type="scientific">Trichoplax adhaerens</name>
    <name type="common">Trichoplax reptans</name>
    <dbReference type="NCBI Taxonomy" id="10228"/>
    <lineage>
        <taxon>Eukaryota</taxon>
        <taxon>Metazoa</taxon>
        <taxon>Placozoa</taxon>
        <taxon>Uniplacotomia</taxon>
        <taxon>Trichoplacea</taxon>
        <taxon>Trichoplacidae</taxon>
        <taxon>Trichoplax</taxon>
    </lineage>
</organism>
<protein>
    <submittedName>
        <fullName evidence="1">Uncharacterized protein</fullName>
    </submittedName>
</protein>
<dbReference type="CTD" id="6749169"/>
<dbReference type="KEGG" id="tad:TRIADDRAFT_51973"/>
<proteinExistence type="predicted"/>
<reference evidence="1 2" key="1">
    <citation type="journal article" date="2008" name="Nature">
        <title>The Trichoplax genome and the nature of placozoans.</title>
        <authorList>
            <person name="Srivastava M."/>
            <person name="Begovic E."/>
            <person name="Chapman J."/>
            <person name="Putnam N.H."/>
            <person name="Hellsten U."/>
            <person name="Kawashima T."/>
            <person name="Kuo A."/>
            <person name="Mitros T."/>
            <person name="Salamov A."/>
            <person name="Carpenter M.L."/>
            <person name="Signorovitch A.Y."/>
            <person name="Moreno M.A."/>
            <person name="Kamm K."/>
            <person name="Grimwood J."/>
            <person name="Schmutz J."/>
            <person name="Shapiro H."/>
            <person name="Grigoriev I.V."/>
            <person name="Buss L.W."/>
            <person name="Schierwater B."/>
            <person name="Dellaporta S.L."/>
            <person name="Rokhsar D.S."/>
        </authorList>
    </citation>
    <scope>NUCLEOTIDE SEQUENCE [LARGE SCALE GENOMIC DNA]</scope>
    <source>
        <strain evidence="1 2">Grell-BS-1999</strain>
    </source>
</reference>
<name>B3RLE0_TRIAD</name>
<dbReference type="HOGENOM" id="CLU_1221088_0_0_1"/>
<dbReference type="Proteomes" id="UP000009022">
    <property type="component" value="Unassembled WGS sequence"/>
</dbReference>
<dbReference type="InParanoid" id="B3RLE0"/>
<keyword evidence="2" id="KW-1185">Reference proteome</keyword>
<dbReference type="RefSeq" id="XP_002108728.1">
    <property type="nucleotide sequence ID" value="XM_002108692.1"/>
</dbReference>
<dbReference type="GeneID" id="6749169"/>
<dbReference type="EMBL" id="DS985241">
    <property type="protein sequence ID" value="EDV29526.1"/>
    <property type="molecule type" value="Genomic_DNA"/>
</dbReference>
<accession>B3RLE0</accession>